<sequence length="492" mass="55427">MELEKSVLIKAQELQADLDCIPHPKKFLRLFAKLLMLPISPDILRQTSLCRSVRRLLRYEQLGCIARDLTTYWQIIMEKQKIQESEARASARSQAPKGPQEADHNQDPQGHREAPEGQASTNPELSLPLHRHKRHRGCSKHRSPQTLSSEQSHEALAHSQGQPCTMTACLKACKPQHEQSAQDSQAKPQSRPDPWQTSQETPSLSQQPTEEEAWELPAMSFEAYLQYDQPNSVGPGHHYDLHLWECSSQLEQDSECPFSRRYSKTPVFAGSLQNSLPRGKNRHQQGVWGQHKEKALSQPSRMPQPLLKPSEDMCPPLQSEQLQKTHQRLKGETKTDGNQECTRLLKQKSQPQHTPQKTRSLPLQEAQGRRSGGQAARDPGPRLGLHTQPQGSATDRSRPGAQRPPQTLNKPREQRGASSSEQGISPSAPEDLRSSQAAWDIHPGLPEEPTCERPLSNLLSSTKIFNTNQKPAKKTGPLMAKSRKDFQKMLQR</sequence>
<name>A0ABM3WF52_ERIEU</name>
<accession>A0ABM3WF52</accession>
<keyword evidence="2" id="KW-1185">Reference proteome</keyword>
<feature type="region of interest" description="Disordered" evidence="1">
    <location>
        <begin position="85"/>
        <end position="159"/>
    </location>
</feature>
<feature type="compositionally biased region" description="Basic and acidic residues" evidence="1">
    <location>
        <begin position="482"/>
        <end position="492"/>
    </location>
</feature>
<dbReference type="InterPro" id="IPR035441">
    <property type="entry name" value="TFIIS/LEDGF_dom_sf"/>
</dbReference>
<dbReference type="PANTHER" id="PTHR15141:SF76">
    <property type="entry name" value="TRANSCRIPTION ELONGATION FACTOR B POLYPEPTIDE 3"/>
    <property type="match status" value="1"/>
</dbReference>
<dbReference type="RefSeq" id="XP_060035202.1">
    <property type="nucleotide sequence ID" value="XM_060179219.1"/>
</dbReference>
<feature type="compositionally biased region" description="Polar residues" evidence="1">
    <location>
        <begin position="457"/>
        <end position="470"/>
    </location>
</feature>
<feature type="region of interest" description="Disordered" evidence="1">
    <location>
        <begin position="346"/>
        <end position="492"/>
    </location>
</feature>
<evidence type="ECO:0000256" key="1">
    <source>
        <dbReference type="SAM" id="MobiDB-lite"/>
    </source>
</evidence>
<reference evidence="3" key="1">
    <citation type="submission" date="2025-08" db="UniProtKB">
        <authorList>
            <consortium name="RefSeq"/>
        </authorList>
    </citation>
    <scope>IDENTIFICATION</scope>
</reference>
<gene>
    <name evidence="3" type="primary">LOC132534784</name>
</gene>
<dbReference type="GeneID" id="132534784"/>
<feature type="compositionally biased region" description="Polar residues" evidence="1">
    <location>
        <begin position="195"/>
        <end position="208"/>
    </location>
</feature>
<evidence type="ECO:0000313" key="3">
    <source>
        <dbReference type="RefSeq" id="XP_060035202.1"/>
    </source>
</evidence>
<dbReference type="InterPro" id="IPR051870">
    <property type="entry name" value="Elongin-A_domain"/>
</dbReference>
<evidence type="ECO:0000313" key="2">
    <source>
        <dbReference type="Proteomes" id="UP001652624"/>
    </source>
</evidence>
<dbReference type="Proteomes" id="UP001652624">
    <property type="component" value="Chromosome 19"/>
</dbReference>
<feature type="region of interest" description="Disordered" evidence="1">
    <location>
        <begin position="270"/>
        <end position="316"/>
    </location>
</feature>
<dbReference type="PANTHER" id="PTHR15141">
    <property type="entry name" value="TRANSCRIPTION ELONGATION FACTOR B POLYPEPTIDE 3"/>
    <property type="match status" value="1"/>
</dbReference>
<feature type="compositionally biased region" description="Basic residues" evidence="1">
    <location>
        <begin position="129"/>
        <end position="143"/>
    </location>
</feature>
<dbReference type="Gene3D" id="1.20.930.10">
    <property type="entry name" value="Conserved domain common to transcription factors TFIIS, elongin A, CRSP70"/>
    <property type="match status" value="1"/>
</dbReference>
<feature type="compositionally biased region" description="Basic and acidic residues" evidence="1">
    <location>
        <begin position="100"/>
        <end position="115"/>
    </location>
</feature>
<feature type="compositionally biased region" description="Polar residues" evidence="1">
    <location>
        <begin position="346"/>
        <end position="361"/>
    </location>
</feature>
<feature type="compositionally biased region" description="Polar residues" evidence="1">
    <location>
        <begin position="179"/>
        <end position="188"/>
    </location>
</feature>
<dbReference type="SUPFAM" id="SSF47676">
    <property type="entry name" value="Conserved domain common to transcription factors TFIIS, elongin A, CRSP70"/>
    <property type="match status" value="1"/>
</dbReference>
<organism evidence="2 3">
    <name type="scientific">Erinaceus europaeus</name>
    <name type="common">Western European hedgehog</name>
    <dbReference type="NCBI Taxonomy" id="9365"/>
    <lineage>
        <taxon>Eukaryota</taxon>
        <taxon>Metazoa</taxon>
        <taxon>Chordata</taxon>
        <taxon>Craniata</taxon>
        <taxon>Vertebrata</taxon>
        <taxon>Euteleostomi</taxon>
        <taxon>Mammalia</taxon>
        <taxon>Eutheria</taxon>
        <taxon>Laurasiatheria</taxon>
        <taxon>Eulipotyphla</taxon>
        <taxon>Erinaceidae</taxon>
        <taxon>Erinaceinae</taxon>
        <taxon>Erinaceus</taxon>
    </lineage>
</organism>
<protein>
    <submittedName>
        <fullName evidence="3">Elongin-A3 member B-like</fullName>
    </submittedName>
</protein>
<feature type="region of interest" description="Disordered" evidence="1">
    <location>
        <begin position="179"/>
        <end position="213"/>
    </location>
</feature>
<proteinExistence type="predicted"/>
<feature type="compositionally biased region" description="Polar residues" evidence="1">
    <location>
        <begin position="416"/>
        <end position="425"/>
    </location>
</feature>